<dbReference type="EMBL" id="BMCJ01000003">
    <property type="protein sequence ID" value="GGC88298.1"/>
    <property type="molecule type" value="Genomic_DNA"/>
</dbReference>
<dbReference type="Proteomes" id="UP000619534">
    <property type="component" value="Unassembled WGS sequence"/>
</dbReference>
<reference evidence="2" key="1">
    <citation type="journal article" date="2019" name="Int. J. Syst. Evol. Microbiol.">
        <title>The Global Catalogue of Microorganisms (GCM) 10K type strain sequencing project: providing services to taxonomists for standard genome sequencing and annotation.</title>
        <authorList>
            <consortium name="The Broad Institute Genomics Platform"/>
            <consortium name="The Broad Institute Genome Sequencing Center for Infectious Disease"/>
            <person name="Wu L."/>
            <person name="Ma J."/>
        </authorList>
    </citation>
    <scope>NUCLEOTIDE SEQUENCE [LARGE SCALE GENOMIC DNA]</scope>
    <source>
        <strain evidence="2">CCM 7282</strain>
    </source>
</reference>
<sequence>MDYMLDPHEAKDGTDVFVIMKDIHNPANWEVTSGKIIQSPSLPDTKTIWLQNSYCKLDDNHVLFRTEQEARHYYEELFN</sequence>
<accession>A0ABQ1P0G9</accession>
<gene>
    <name evidence="1" type="ORF">GCM10007216_18810</name>
</gene>
<evidence type="ECO:0000313" key="1">
    <source>
        <dbReference type="EMBL" id="GGC88298.1"/>
    </source>
</evidence>
<protein>
    <submittedName>
        <fullName evidence="1">Uncharacterized protein</fullName>
    </submittedName>
</protein>
<organism evidence="1 2">
    <name type="scientific">Thalassobacillus devorans</name>
    <dbReference type="NCBI Taxonomy" id="279813"/>
    <lineage>
        <taxon>Bacteria</taxon>
        <taxon>Bacillati</taxon>
        <taxon>Bacillota</taxon>
        <taxon>Bacilli</taxon>
        <taxon>Bacillales</taxon>
        <taxon>Bacillaceae</taxon>
        <taxon>Thalassobacillus</taxon>
    </lineage>
</organism>
<keyword evidence="2" id="KW-1185">Reference proteome</keyword>
<proteinExistence type="predicted"/>
<name>A0ABQ1P0G9_9BACI</name>
<dbReference type="InterPro" id="IPR022608">
    <property type="entry name" value="Tscrpt_reg_SplA"/>
</dbReference>
<dbReference type="RefSeq" id="WP_062446141.1">
    <property type="nucleotide sequence ID" value="NZ_BMCJ01000003.1"/>
</dbReference>
<evidence type="ECO:0000313" key="2">
    <source>
        <dbReference type="Proteomes" id="UP000619534"/>
    </source>
</evidence>
<dbReference type="Pfam" id="PF11132">
    <property type="entry name" value="SplA"/>
    <property type="match status" value="1"/>
</dbReference>
<comment type="caution">
    <text evidence="1">The sequence shown here is derived from an EMBL/GenBank/DDBJ whole genome shotgun (WGS) entry which is preliminary data.</text>
</comment>